<dbReference type="PROSITE" id="PS51050">
    <property type="entry name" value="ZF_CW"/>
    <property type="match status" value="1"/>
</dbReference>
<dbReference type="EMBL" id="CAJPWZ010000099">
    <property type="protein sequence ID" value="CAG2185798.1"/>
    <property type="molecule type" value="Genomic_DNA"/>
</dbReference>
<gene>
    <name evidence="7" type="ORF">MEDL_1368</name>
</gene>
<dbReference type="OrthoDB" id="5964980at2759"/>
<feature type="compositionally biased region" description="Basic and acidic residues" evidence="4">
    <location>
        <begin position="860"/>
        <end position="870"/>
    </location>
</feature>
<feature type="compositionally biased region" description="Basic and acidic residues" evidence="4">
    <location>
        <begin position="240"/>
        <end position="250"/>
    </location>
</feature>
<dbReference type="Pfam" id="PF00855">
    <property type="entry name" value="PWWP"/>
    <property type="match status" value="1"/>
</dbReference>
<keyword evidence="8" id="KW-1185">Reference proteome</keyword>
<keyword evidence="1" id="KW-0479">Metal-binding</keyword>
<feature type="compositionally biased region" description="Polar residues" evidence="4">
    <location>
        <begin position="252"/>
        <end position="266"/>
    </location>
</feature>
<feature type="compositionally biased region" description="Basic and acidic residues" evidence="4">
    <location>
        <begin position="273"/>
        <end position="295"/>
    </location>
</feature>
<evidence type="ECO:0008006" key="9">
    <source>
        <dbReference type="Google" id="ProtNLM"/>
    </source>
</evidence>
<feature type="compositionally biased region" description="Polar residues" evidence="4">
    <location>
        <begin position="508"/>
        <end position="518"/>
    </location>
</feature>
<feature type="domain" description="PWWP" evidence="5">
    <location>
        <begin position="658"/>
        <end position="710"/>
    </location>
</feature>
<feature type="compositionally biased region" description="Polar residues" evidence="4">
    <location>
        <begin position="944"/>
        <end position="962"/>
    </location>
</feature>
<feature type="region of interest" description="Disordered" evidence="4">
    <location>
        <begin position="109"/>
        <end position="145"/>
    </location>
</feature>
<feature type="region of interest" description="Disordered" evidence="4">
    <location>
        <begin position="508"/>
        <end position="587"/>
    </location>
</feature>
<protein>
    <recommendedName>
        <fullName evidence="9">Zinc finger CW-type PWWP domain protein 1</fullName>
    </recommendedName>
</protein>
<dbReference type="GO" id="GO:0005634">
    <property type="term" value="C:nucleus"/>
    <property type="evidence" value="ECO:0007669"/>
    <property type="project" value="TreeGrafter"/>
</dbReference>
<dbReference type="PANTHER" id="PTHR15999:SF2">
    <property type="entry name" value="ZINC FINGER CW-TYPE PWWP DOMAIN PROTEIN 1"/>
    <property type="match status" value="1"/>
</dbReference>
<feature type="compositionally biased region" description="Basic and acidic residues" evidence="4">
    <location>
        <begin position="218"/>
        <end position="230"/>
    </location>
</feature>
<evidence type="ECO:0000259" key="6">
    <source>
        <dbReference type="PROSITE" id="PS51050"/>
    </source>
</evidence>
<reference evidence="7" key="1">
    <citation type="submission" date="2021-03" db="EMBL/GenBank/DDBJ databases">
        <authorList>
            <person name="Bekaert M."/>
        </authorList>
    </citation>
    <scope>NUCLEOTIDE SEQUENCE</scope>
</reference>
<feature type="compositionally biased region" description="Low complexity" evidence="4">
    <location>
        <begin position="1030"/>
        <end position="1040"/>
    </location>
</feature>
<dbReference type="GO" id="GO:0008270">
    <property type="term" value="F:zinc ion binding"/>
    <property type="evidence" value="ECO:0007669"/>
    <property type="project" value="UniProtKB-KW"/>
</dbReference>
<dbReference type="PROSITE" id="PS50812">
    <property type="entry name" value="PWWP"/>
    <property type="match status" value="1"/>
</dbReference>
<dbReference type="InterPro" id="IPR000313">
    <property type="entry name" value="PWWP_dom"/>
</dbReference>
<feature type="region of interest" description="Disordered" evidence="4">
    <location>
        <begin position="814"/>
        <end position="1080"/>
    </location>
</feature>
<feature type="compositionally biased region" description="Basic and acidic residues" evidence="4">
    <location>
        <begin position="924"/>
        <end position="942"/>
    </location>
</feature>
<dbReference type="InterPro" id="IPR042778">
    <property type="entry name" value="ZCWPW1/ZCWPW2"/>
</dbReference>
<evidence type="ECO:0000313" key="7">
    <source>
        <dbReference type="EMBL" id="CAG2185798.1"/>
    </source>
</evidence>
<keyword evidence="2" id="KW-0863">Zinc-finger</keyword>
<evidence type="ECO:0000259" key="5">
    <source>
        <dbReference type="PROSITE" id="PS50812"/>
    </source>
</evidence>
<accession>A0A8S3PT17</accession>
<feature type="region of interest" description="Disordered" evidence="4">
    <location>
        <begin position="388"/>
        <end position="477"/>
    </location>
</feature>
<feature type="region of interest" description="Disordered" evidence="4">
    <location>
        <begin position="750"/>
        <end position="772"/>
    </location>
</feature>
<feature type="compositionally biased region" description="Acidic residues" evidence="4">
    <location>
        <begin position="519"/>
        <end position="528"/>
    </location>
</feature>
<feature type="compositionally biased region" description="Basic and acidic residues" evidence="4">
    <location>
        <begin position="158"/>
        <end position="169"/>
    </location>
</feature>
<dbReference type="Gene3D" id="3.30.40.100">
    <property type="match status" value="1"/>
</dbReference>
<feature type="region of interest" description="Disordered" evidence="4">
    <location>
        <begin position="158"/>
        <end position="366"/>
    </location>
</feature>
<dbReference type="PANTHER" id="PTHR15999">
    <property type="entry name" value="ZINC FINGER CW-TYPE PWWP DOMAIN PROTEIN 1"/>
    <property type="match status" value="1"/>
</dbReference>
<feature type="compositionally biased region" description="Basic and acidic residues" evidence="4">
    <location>
        <begin position="1051"/>
        <end position="1060"/>
    </location>
</feature>
<proteinExistence type="predicted"/>
<feature type="compositionally biased region" description="Basic and acidic residues" evidence="4">
    <location>
        <begin position="118"/>
        <end position="134"/>
    </location>
</feature>
<feature type="domain" description="CW-type" evidence="6">
    <location>
        <begin position="593"/>
        <end position="647"/>
    </location>
</feature>
<comment type="caution">
    <text evidence="7">The sequence shown here is derived from an EMBL/GenBank/DDBJ whole genome shotgun (WGS) entry which is preliminary data.</text>
</comment>
<evidence type="ECO:0000256" key="1">
    <source>
        <dbReference type="ARBA" id="ARBA00022723"/>
    </source>
</evidence>
<dbReference type="Proteomes" id="UP000683360">
    <property type="component" value="Unassembled WGS sequence"/>
</dbReference>
<feature type="compositionally biased region" description="Acidic residues" evidence="4">
    <location>
        <begin position="464"/>
        <end position="477"/>
    </location>
</feature>
<feature type="compositionally biased region" description="Basic residues" evidence="4">
    <location>
        <begin position="761"/>
        <end position="770"/>
    </location>
</feature>
<name>A0A8S3PT17_MYTED</name>
<evidence type="ECO:0000256" key="4">
    <source>
        <dbReference type="SAM" id="MobiDB-lite"/>
    </source>
</evidence>
<evidence type="ECO:0000256" key="2">
    <source>
        <dbReference type="ARBA" id="ARBA00022771"/>
    </source>
</evidence>
<dbReference type="Gene3D" id="2.30.30.140">
    <property type="match status" value="1"/>
</dbReference>
<organism evidence="7 8">
    <name type="scientific">Mytilus edulis</name>
    <name type="common">Blue mussel</name>
    <dbReference type="NCBI Taxonomy" id="6550"/>
    <lineage>
        <taxon>Eukaryota</taxon>
        <taxon>Metazoa</taxon>
        <taxon>Spiralia</taxon>
        <taxon>Lophotrochozoa</taxon>
        <taxon>Mollusca</taxon>
        <taxon>Bivalvia</taxon>
        <taxon>Autobranchia</taxon>
        <taxon>Pteriomorphia</taxon>
        <taxon>Mytilida</taxon>
        <taxon>Mytiloidea</taxon>
        <taxon>Mytilidae</taxon>
        <taxon>Mytilinae</taxon>
        <taxon>Mytilus</taxon>
    </lineage>
</organism>
<dbReference type="AlphaFoldDB" id="A0A8S3PT17"/>
<feature type="compositionally biased region" description="Basic residues" evidence="4">
    <location>
        <begin position="192"/>
        <end position="201"/>
    </location>
</feature>
<keyword evidence="3" id="KW-0862">Zinc</keyword>
<feature type="compositionally biased region" description="Polar residues" evidence="4">
    <location>
        <begin position="415"/>
        <end position="432"/>
    </location>
</feature>
<feature type="compositionally biased region" description="Basic and acidic residues" evidence="4">
    <location>
        <begin position="313"/>
        <end position="323"/>
    </location>
</feature>
<dbReference type="InterPro" id="IPR011124">
    <property type="entry name" value="Znf_CW"/>
</dbReference>
<feature type="compositionally biased region" description="Basic and acidic residues" evidence="4">
    <location>
        <begin position="567"/>
        <end position="587"/>
    </location>
</feature>
<dbReference type="SUPFAM" id="SSF63748">
    <property type="entry name" value="Tudor/PWWP/MBT"/>
    <property type="match status" value="1"/>
</dbReference>
<feature type="compositionally biased region" description="Basic and acidic residues" evidence="4">
    <location>
        <begin position="444"/>
        <end position="461"/>
    </location>
</feature>
<feature type="compositionally biased region" description="Basic and acidic residues" evidence="4">
    <location>
        <begin position="838"/>
        <end position="851"/>
    </location>
</feature>
<dbReference type="Pfam" id="PF07496">
    <property type="entry name" value="zf-CW"/>
    <property type="match status" value="1"/>
</dbReference>
<sequence>MSENIHQSRSKLPNVSLSAPSSKAVSSHWISNAPVQIIELWEIISEIVVPKGYKLSSANKHLNKKTDFDYSQKTKHLPKLKAEVKAENLLLSPKNLFKTAENNTARSEIVQVQPSSGKCDDSNDVIDKEQDKENTAVVPKKVKSKKSLFQAPCTSDIDKKEVKEESSEKTKKKGTKKSLKEQSNTDADSNKPKPKKVKKVKSNVDDNVDVSKPKKVKKDKECADKTENLSKPKKPKKKKSDTEVQKEAKATEAQNETKATEAQNETKAGGDPNMEHEENSSIEKEDKDDEVKNGDEMVCTEENEESICQPAIENEKNNDDSNEIKSQQEQQNEEAQSEIQIEKAPASDGTTKEASKPPRSLSDQEYEEIFQAVLDRCNNTSLEEMYESLNKPVKEKKQKEKKAIPEKVTKPKQIKPTNTKKPKEQTQAQVVPTSKKFDKKKAPKKSESKTDVKVQEEKQSENECNSDEELQSEEELDVLEFENVDEVEECQALSQLIPDEVINGLQGISNTVEPNFQDVNEETPEGSEVDYKLPVQKTPPPKKSKKSENHSSIKKQKLAPKQLNFPKKIEETDKLASKEKSRKKEMQERYLTREKLGTWVQCGDKNCSKWRFLPDCEDPSELPEVWTCNMNKDKRYNSCDIDEQNYNEDEHIFTNFAEGSVVWAKMAGFPWWPAMIEIDPDSESYFILMTPYSMYPTPKPTKGGKGYASFSKDLVKAKTNALLAYDMSVSDRLKNFSFAKRYRGTYGKVYQSDSSQETPKPKKKPKIRKRKVEEISSGMIDSALEEDDNEEAVLKGIESVLDAIDDELDAMDEDCEDEGDKDFKMSEEEENKINITNHGDEKKKLSKETKQNSRQKPNKKAGEINKDLKMKIKIKKPKMFEEEDEEEEMVVPSIPVKSLKFDSDVFTMDMDDDLQGDSNTTDNNGKDADDKSLNLESNEKTTLKIASTAPSVNSLKTENSSSIDEDAVVHSDNAQNDSNFENDDDSESSQSQNDDKSENSQNQNEQSVETTNTSKEDTLEENSATHIDNDSVSDNSSPDNETSCTNVATAHDIEMDDRSQEVLSLEQDEQMVPGEEPAHTDEELNLEISNPIEDKHPSQVINRTIAPVTIELAYDSDPFDMEE</sequence>
<feature type="compositionally biased region" description="Basic and acidic residues" evidence="4">
    <location>
        <begin position="392"/>
        <end position="409"/>
    </location>
</feature>
<evidence type="ECO:0000256" key="3">
    <source>
        <dbReference type="ARBA" id="ARBA00022833"/>
    </source>
</evidence>
<evidence type="ECO:0000313" key="8">
    <source>
        <dbReference type="Proteomes" id="UP000683360"/>
    </source>
</evidence>